<evidence type="ECO:0000313" key="4">
    <source>
        <dbReference type="EMBL" id="ADZ90910.1"/>
    </source>
</evidence>
<proteinExistence type="predicted"/>
<keyword evidence="2" id="KW-0274">FAD</keyword>
<keyword evidence="1" id="KW-0285">Flavoprotein</keyword>
<dbReference type="EC" id="1.14.13.84" evidence="4"/>
<dbReference type="GO" id="GO:0004499">
    <property type="term" value="F:N,N-dimethylaniline monooxygenase activity"/>
    <property type="evidence" value="ECO:0007669"/>
    <property type="project" value="InterPro"/>
</dbReference>
<dbReference type="eggNOG" id="COG2072">
    <property type="taxonomic scope" value="Bacteria"/>
</dbReference>
<keyword evidence="5" id="KW-1185">Reference proteome</keyword>
<dbReference type="PATRIC" id="fig|717774.3.peg.1711"/>
<dbReference type="SUPFAM" id="SSF51905">
    <property type="entry name" value="FAD/NAD(P)-binding domain"/>
    <property type="match status" value="2"/>
</dbReference>
<dbReference type="GO" id="GO:0050661">
    <property type="term" value="F:NADP binding"/>
    <property type="evidence" value="ECO:0007669"/>
    <property type="project" value="InterPro"/>
</dbReference>
<dbReference type="PANTHER" id="PTHR42877">
    <property type="entry name" value="L-ORNITHINE N(5)-MONOOXYGENASE-RELATED"/>
    <property type="match status" value="1"/>
</dbReference>
<dbReference type="RefSeq" id="WP_013660815.1">
    <property type="nucleotide sequence ID" value="NC_015276.1"/>
</dbReference>
<dbReference type="Pfam" id="PF00743">
    <property type="entry name" value="FMO-like"/>
    <property type="match status" value="1"/>
</dbReference>
<dbReference type="AlphaFoldDB" id="F2JZQ6"/>
<dbReference type="InterPro" id="IPR051209">
    <property type="entry name" value="FAD-bind_Monooxygenase_sf"/>
</dbReference>
<dbReference type="PRINTS" id="PR00411">
    <property type="entry name" value="PNDRDTASEI"/>
</dbReference>
<evidence type="ECO:0000313" key="5">
    <source>
        <dbReference type="Proteomes" id="UP000001062"/>
    </source>
</evidence>
<evidence type="ECO:0000256" key="2">
    <source>
        <dbReference type="ARBA" id="ARBA00022827"/>
    </source>
</evidence>
<dbReference type="HOGENOM" id="CLU_006937_7_1_6"/>
<evidence type="ECO:0000256" key="3">
    <source>
        <dbReference type="ARBA" id="ARBA00023002"/>
    </source>
</evidence>
<gene>
    <name evidence="4" type="ordered locus">Marme_1647</name>
</gene>
<keyword evidence="3 4" id="KW-0560">Oxidoreductase</keyword>
<dbReference type="InterPro" id="IPR036188">
    <property type="entry name" value="FAD/NAD-bd_sf"/>
</dbReference>
<accession>F2JZQ6</accession>
<evidence type="ECO:0000256" key="1">
    <source>
        <dbReference type="ARBA" id="ARBA00022630"/>
    </source>
</evidence>
<protein>
    <submittedName>
        <fullName evidence="4">4-hydroxyacetophenone monooxygenase</fullName>
        <ecNumber evidence="4">1.14.13.84</ecNumber>
    </submittedName>
</protein>
<reference evidence="4 5" key="1">
    <citation type="journal article" date="2012" name="Stand. Genomic Sci.">
        <title>Complete genome sequence of the melanogenic marine bacterium Marinomonas mediterranea type strain (MMB-1(T)).</title>
        <authorList>
            <person name="Lucas-Elio P."/>
            <person name="Goodwin L."/>
            <person name="Woyke T."/>
            <person name="Pitluck S."/>
            <person name="Nolan M."/>
            <person name="Kyrpides N.C."/>
            <person name="Detter J.C."/>
            <person name="Copeland A."/>
            <person name="Teshima H."/>
            <person name="Bruce D."/>
            <person name="Detter C."/>
            <person name="Tapia R."/>
            <person name="Han S."/>
            <person name="Land M.L."/>
            <person name="Ivanova N."/>
            <person name="Mikhailova N."/>
            <person name="Johnston A.W."/>
            <person name="Sanchez-Amat A."/>
        </authorList>
    </citation>
    <scope>NUCLEOTIDE SEQUENCE [LARGE SCALE GENOMIC DNA]</scope>
    <source>
        <strain evidence="5">ATCC 700492 / JCM 21426 / NBRC 103028 / MMB-1</strain>
    </source>
</reference>
<dbReference type="GO" id="GO:0033767">
    <property type="term" value="F:4-hydroxyacetophenone monooxygenase activity"/>
    <property type="evidence" value="ECO:0007669"/>
    <property type="project" value="UniProtKB-EC"/>
</dbReference>
<dbReference type="Proteomes" id="UP000001062">
    <property type="component" value="Chromosome"/>
</dbReference>
<keyword evidence="4" id="KW-0503">Monooxygenase</keyword>
<dbReference type="OrthoDB" id="312624at2"/>
<name>F2JZQ6_MARM1</name>
<dbReference type="InterPro" id="IPR020946">
    <property type="entry name" value="Flavin_mOase-like"/>
</dbReference>
<dbReference type="KEGG" id="mme:Marme_1647"/>
<dbReference type="Gene3D" id="3.50.50.60">
    <property type="entry name" value="FAD/NAD(P)-binding domain"/>
    <property type="match status" value="3"/>
</dbReference>
<sequence length="486" mass="55192">MNKEVDVLIVGSGFGGLGLGAKLKQNNHPSFVIIERANDVGGAWRDNTYPGVECDVPSHLYSFSWKMNPNWSKTFAPGDEILNYMRDCAKDENLLENIDFNTEMLTSTWNSKDKLWHIETTQGLYIARYLVTAAGHLADEHLPNIEGLKDFKGDCFHSARWNNDADLTNKRVAIVGSGASAIQIVPEISKIAKEVVVFQRSAAYVVPRPDSIYTEQQKRLFKRMPSEMNKLRQDIFWAGEYNFIQRRNVPKFVNEAKKTALDHLESQVEDPDIREKLTPDYEIGCKRLLISNHYFPTFNQPHVCLEASALHKVEGNTLFGKSGVRYEDIDTIILATGFEATQPPFAKRVFNDQGHSLDAQWDKGMQAYDAITVHNFPNLFVINGPNTGLGHNSVVYIIEAQVDYIMEALEHIKIENKTVFEAKKSSEEQFVTRLQQMSEGTVWLAGGCKSWYVDQRSGNLTLVWPDFAYSFRDNNGTFHREGYDLS</sequence>
<dbReference type="EMBL" id="CP002583">
    <property type="protein sequence ID" value="ADZ90910.1"/>
    <property type="molecule type" value="Genomic_DNA"/>
</dbReference>
<dbReference type="PANTHER" id="PTHR42877:SF4">
    <property type="entry name" value="FAD_NAD(P)-BINDING DOMAIN-CONTAINING PROTEIN-RELATED"/>
    <property type="match status" value="1"/>
</dbReference>
<organism evidence="4 5">
    <name type="scientific">Marinomonas mediterranea (strain ATCC 700492 / JCM 21426 / NBRC 103028 / MMB-1)</name>
    <dbReference type="NCBI Taxonomy" id="717774"/>
    <lineage>
        <taxon>Bacteria</taxon>
        <taxon>Pseudomonadati</taxon>
        <taxon>Pseudomonadota</taxon>
        <taxon>Gammaproteobacteria</taxon>
        <taxon>Oceanospirillales</taxon>
        <taxon>Oceanospirillaceae</taxon>
        <taxon>Marinomonas</taxon>
    </lineage>
</organism>
<dbReference type="STRING" id="717774.Marme_1647"/>
<dbReference type="GO" id="GO:0050660">
    <property type="term" value="F:flavin adenine dinucleotide binding"/>
    <property type="evidence" value="ECO:0007669"/>
    <property type="project" value="InterPro"/>
</dbReference>